<reference evidence="9" key="5">
    <citation type="submission" date="2018-08" db="EMBL/GenBank/DDBJ databases">
        <title>Klebsiella pneumoniae genome sequencing and assembly.</title>
        <authorList>
            <person name="Martins R.C.R."/>
            <person name="Perdigao-Neto L.V."/>
            <person name="Costa S.F."/>
            <person name="Levin A.S.S."/>
        </authorList>
    </citation>
    <scope>NUCLEOTIDE SEQUENCE</scope>
    <source>
        <strain evidence="9">BC_5001</strain>
    </source>
</reference>
<dbReference type="EMBL" id="LR134162">
    <property type="protein sequence ID" value="VEA99161.1"/>
    <property type="molecule type" value="Genomic_DNA"/>
</dbReference>
<dbReference type="Proteomes" id="UP000439817">
    <property type="component" value="Chromosome"/>
</dbReference>
<dbReference type="Proteomes" id="UP000532829">
    <property type="component" value="Chromosome"/>
</dbReference>
<accession>A0A4V0GW30</accession>
<dbReference type="RefSeq" id="WP_004148392.1">
    <property type="nucleotide sequence ID" value="NZ_AP018671.1"/>
</dbReference>
<dbReference type="Pfam" id="PF08450">
    <property type="entry name" value="SGL"/>
    <property type="match status" value="1"/>
</dbReference>
<dbReference type="Proteomes" id="UP000254657">
    <property type="component" value="Unassembled WGS sequence"/>
</dbReference>
<dbReference type="EMBL" id="UKAW01000004">
    <property type="protein sequence ID" value="SXG13902.1"/>
    <property type="molecule type" value="Genomic_DNA"/>
</dbReference>
<evidence type="ECO:0000313" key="18">
    <source>
        <dbReference type="Proteomes" id="UP000196447"/>
    </source>
</evidence>
<dbReference type="Proteomes" id="UP000255099">
    <property type="component" value="Unassembled WGS sequence"/>
</dbReference>
<dbReference type="EMBL" id="SMTN01000020">
    <property type="protein sequence ID" value="TDJ96823.1"/>
    <property type="molecule type" value="Genomic_DNA"/>
</dbReference>
<dbReference type="GO" id="GO:0019853">
    <property type="term" value="P:L-ascorbic acid biosynthetic process"/>
    <property type="evidence" value="ECO:0007669"/>
    <property type="project" value="TreeGrafter"/>
</dbReference>
<dbReference type="Proteomes" id="UP000255239">
    <property type="component" value="Unassembled WGS sequence"/>
</dbReference>
<dbReference type="EMBL" id="VSSY01000006">
    <property type="protein sequence ID" value="TYL80033.1"/>
    <property type="molecule type" value="Genomic_DNA"/>
</dbReference>
<reference evidence="15 24" key="7">
    <citation type="submission" date="2019-03" db="EMBL/GenBank/DDBJ databases">
        <title>Multidrug-Resistant Klebsiella pneumoniae Clinical Bloodstream Isolates in Shanghai, China.</title>
        <authorList>
            <person name="Wang S."/>
        </authorList>
    </citation>
    <scope>NUCLEOTIDE SEQUENCE [LARGE SCALE GENOMIC DNA]</scope>
    <source>
        <strain evidence="15 24">RJ1071</strain>
    </source>
</reference>
<dbReference type="PANTHER" id="PTHR10907:SF47">
    <property type="entry name" value="REGUCALCIN"/>
    <property type="match status" value="1"/>
</dbReference>
<dbReference type="Proteomes" id="UP000196447">
    <property type="component" value="Unassembled WGS sequence"/>
</dbReference>
<keyword evidence="3" id="KW-0479">Metal-binding</keyword>
<evidence type="ECO:0000313" key="8">
    <source>
        <dbReference type="EMBL" id="QQL31370.1"/>
    </source>
</evidence>
<feature type="binding site" evidence="3">
    <location>
        <position position="101"/>
    </location>
    <ligand>
        <name>substrate</name>
    </ligand>
</feature>
<name>A0A080T0X4_KLEPN</name>
<dbReference type="InterPro" id="IPR011042">
    <property type="entry name" value="6-blade_b-propeller_TolB-like"/>
</dbReference>
<dbReference type="GO" id="GO:0005509">
    <property type="term" value="F:calcium ion binding"/>
    <property type="evidence" value="ECO:0007669"/>
    <property type="project" value="TreeGrafter"/>
</dbReference>
<reference evidence="16 25" key="8">
    <citation type="submission" date="2019-08" db="EMBL/GenBank/DDBJ databases">
        <title>Phenotypic and genetic characterization of extended-spectrum b-lactamase-producing hypermucoviscous Klebsiella pneumoniae from Chile.</title>
        <authorList>
            <person name="Morales-Leon F."/>
            <person name="Caro C."/>
            <person name="Opazo-Capurro A."/>
            <person name="Lincopan N."/>
            <person name="Dominguez-Yevenes M."/>
            <person name="Lima C."/>
            <person name="Bello-Toledo H."/>
            <person name="Gonzalez-Rocha G."/>
        </authorList>
    </citation>
    <scope>NUCLEOTIDE SEQUENCE [LARGE SCALE GENOMIC DNA]</scope>
    <source>
        <strain evidence="16 25">UCO-494</strain>
    </source>
</reference>
<reference evidence="9" key="4">
    <citation type="submission" date="2018-07" db="EMBL/GenBank/DDBJ databases">
        <authorList>
            <person name="Martins R.C."/>
            <person name="Perdigao-Neto L.V."/>
            <person name="Costa S.F."/>
            <person name="Levin A.S.S."/>
        </authorList>
    </citation>
    <scope>NUCLEOTIDE SEQUENCE</scope>
    <source>
        <strain evidence="9">BC_5001</strain>
    </source>
</reference>
<evidence type="ECO:0000313" key="9">
    <source>
        <dbReference type="EMBL" id="RBZ24395.1"/>
    </source>
</evidence>
<evidence type="ECO:0000313" key="21">
    <source>
        <dbReference type="Proteomes" id="UP000255239"/>
    </source>
</evidence>
<feature type="active site" description="Proton donor/acceptor" evidence="2">
    <location>
        <position position="198"/>
    </location>
</feature>
<feature type="binding site" evidence="3">
    <location>
        <position position="147"/>
    </location>
    <ligand>
        <name>a divalent metal cation</name>
        <dbReference type="ChEBI" id="CHEBI:60240"/>
    </ligand>
</feature>
<evidence type="ECO:0000313" key="10">
    <source>
        <dbReference type="EMBL" id="RDT91159.1"/>
    </source>
</evidence>
<reference evidence="17 23" key="6">
    <citation type="submission" date="2018-12" db="EMBL/GenBank/DDBJ databases">
        <authorList>
            <consortium name="Pathogen Informatics"/>
        </authorList>
    </citation>
    <scope>NUCLEOTIDE SEQUENCE [LARGE SCALE GENOMIC DNA]</scope>
    <source>
        <strain evidence="14 22">EuSCAPE_AT002</strain>
        <strain evidence="17 23">NCTC13635</strain>
    </source>
</reference>
<dbReference type="EMBL" id="WNPO01000046">
    <property type="protein sequence ID" value="MUA43036.1"/>
    <property type="molecule type" value="Genomic_DNA"/>
</dbReference>
<comment type="similarity">
    <text evidence="1">Belongs to the SMP-30/CGR1 family.</text>
</comment>
<evidence type="ECO:0000313" key="27">
    <source>
        <dbReference type="Proteomes" id="UP000485085"/>
    </source>
</evidence>
<reference evidence="8 28" key="11">
    <citation type="submission" date="2020-12" db="EMBL/GenBank/DDBJ databases">
        <title>The complete genome of Klebsiella pneumoniae strain 090374.</title>
        <authorList>
            <person name="Wei L."/>
            <person name="Wen H."/>
            <person name="Liu L."/>
            <person name="Feng Y."/>
            <person name="Zong Z."/>
        </authorList>
    </citation>
    <scope>NUCLEOTIDE SEQUENCE [LARGE SCALE GENOMIC DNA]</scope>
    <source>
        <strain evidence="8 28">WCHKP090374</strain>
    </source>
</reference>
<dbReference type="SUPFAM" id="SSF63829">
    <property type="entry name" value="Calcium-dependent phosphotriesterase"/>
    <property type="match status" value="1"/>
</dbReference>
<feature type="binding site" evidence="3">
    <location>
        <position position="15"/>
    </location>
    <ligand>
        <name>a divalent metal cation</name>
        <dbReference type="ChEBI" id="CHEBI:60240"/>
    </ligand>
</feature>
<evidence type="ECO:0000313" key="7">
    <source>
        <dbReference type="EMBL" id="QOU49432.1"/>
    </source>
</evidence>
<evidence type="ECO:0000313" key="13">
    <source>
        <dbReference type="EMBL" id="STV61709.1"/>
    </source>
</evidence>
<dbReference type="EMBL" id="UGLB01000003">
    <property type="protein sequence ID" value="STT48638.1"/>
    <property type="molecule type" value="Genomic_DNA"/>
</dbReference>
<protein>
    <submittedName>
        <fullName evidence="6">Calcium-binding protein</fullName>
    </submittedName>
    <submittedName>
        <fullName evidence="16">SMP-30/gluconolactonase/LRE family protein</fullName>
    </submittedName>
    <submittedName>
        <fullName evidence="11">Senescence marker protein-30</fullName>
    </submittedName>
</protein>
<evidence type="ECO:0000313" key="26">
    <source>
        <dbReference type="Proteomes" id="UP000439817"/>
    </source>
</evidence>
<feature type="binding site" evidence="3">
    <location>
        <position position="198"/>
    </location>
    <ligand>
        <name>a divalent metal cation</name>
        <dbReference type="ChEBI" id="CHEBI:60240"/>
    </ligand>
</feature>
<dbReference type="PRINTS" id="PR01790">
    <property type="entry name" value="SMP30FAMILY"/>
</dbReference>
<dbReference type="EMBL" id="CP063008">
    <property type="protein sequence ID" value="QOU49432.1"/>
    <property type="molecule type" value="Genomic_DNA"/>
</dbReference>
<evidence type="ECO:0000313" key="11">
    <source>
        <dbReference type="EMBL" id="STT48638.1"/>
    </source>
</evidence>
<dbReference type="Proteomes" id="UP000253559">
    <property type="component" value="Unassembled WGS sequence"/>
</dbReference>
<reference evidence="6 18" key="1">
    <citation type="submission" date="2017-03" db="EMBL/GenBank/DDBJ databases">
        <authorList>
            <person name="Fouts D."/>
            <person name="Stalin M.J."/>
            <person name="Chen L."/>
            <person name="Wright M."/>
            <person name="Sutton G."/>
            <person name="Nguyen K."/>
            <person name="Vanduin D."/>
            <person name="Rojas L."/>
            <person name="Hujer A."/>
            <person name="Hujer K."/>
            <person name="Bonomo R."/>
            <person name="Kreiswirth B."/>
            <person name="Adams M."/>
        </authorList>
    </citation>
    <scope>NUCLEOTIDE SEQUENCE [LARGE SCALE GENOMIC DNA]</scope>
    <source>
        <strain evidence="6 18">39383</strain>
    </source>
</reference>
<evidence type="ECO:0000313" key="12">
    <source>
        <dbReference type="EMBL" id="STT54495.1"/>
    </source>
</evidence>
<dbReference type="EMBL" id="UGMG01000001">
    <property type="protein sequence ID" value="STV61709.1"/>
    <property type="molecule type" value="Genomic_DNA"/>
</dbReference>
<evidence type="ECO:0000259" key="4">
    <source>
        <dbReference type="Pfam" id="PF08450"/>
    </source>
</evidence>
<dbReference type="Proteomes" id="UP000282433">
    <property type="component" value="Chromosome"/>
</dbReference>
<proteinExistence type="inferred from homology"/>
<evidence type="ECO:0000256" key="1">
    <source>
        <dbReference type="ARBA" id="ARBA00008853"/>
    </source>
</evidence>
<evidence type="ECO:0000313" key="19">
    <source>
        <dbReference type="Proteomes" id="UP000254799"/>
    </source>
</evidence>
<accession>A0A080T0X4</accession>
<dbReference type="EMBL" id="UGLC01000002">
    <property type="protein sequence ID" value="STT54495.1"/>
    <property type="molecule type" value="Genomic_DNA"/>
</dbReference>
<evidence type="ECO:0000313" key="28">
    <source>
        <dbReference type="Proteomes" id="UP000532829"/>
    </source>
</evidence>
<dbReference type="Proteomes" id="UP000257587">
    <property type="component" value="Unassembled WGS sequence"/>
</dbReference>
<dbReference type="EMBL" id="CP066534">
    <property type="protein sequence ID" value="QQL31370.1"/>
    <property type="molecule type" value="Genomic_DNA"/>
</dbReference>
<reference evidence="10" key="3">
    <citation type="submission" date="2018-07" db="EMBL/GenBank/DDBJ databases">
        <title>Draft genome sequence of Klebsiella pneumoniae K293.</title>
        <authorList>
            <person name="He F."/>
        </authorList>
    </citation>
    <scope>NUCLEOTIDE SEQUENCE</scope>
    <source>
        <strain evidence="10">K293</strain>
    </source>
</reference>
<dbReference type="Proteomes" id="UP000294951">
    <property type="component" value="Unassembled WGS sequence"/>
</dbReference>
<dbReference type="Proteomes" id="UP000254799">
    <property type="component" value="Unassembled WGS sequence"/>
</dbReference>
<evidence type="ECO:0000313" key="5">
    <source>
        <dbReference type="EMBL" id="MUA43036.1"/>
    </source>
</evidence>
<evidence type="ECO:0000313" key="25">
    <source>
        <dbReference type="Proteomes" id="UP000322977"/>
    </source>
</evidence>
<reference evidence="5 27" key="9">
    <citation type="submission" date="2019-11" db="EMBL/GenBank/DDBJ databases">
        <title>Emergence of a novel subclone of carbapenem-resistant Klebsiella pneumoniae ST11 with enhanced virulence and transmissibility: a molecular epidemiological, clinical, genomic study.</title>
        <authorList>
            <person name="Zhou K."/>
        </authorList>
    </citation>
    <scope>NUCLEOTIDE SEQUENCE [LARGE SCALE GENOMIC DNA]</scope>
    <source>
        <strain evidence="5 27">KP_38044</strain>
    </source>
</reference>
<evidence type="ECO:0000313" key="14">
    <source>
        <dbReference type="EMBL" id="SXG13902.1"/>
    </source>
</evidence>
<organism evidence="16 25">
    <name type="scientific">Klebsiella pneumoniae</name>
    <dbReference type="NCBI Taxonomy" id="573"/>
    <lineage>
        <taxon>Bacteria</taxon>
        <taxon>Pseudomonadati</taxon>
        <taxon>Pseudomonadota</taxon>
        <taxon>Gammaproteobacteria</taxon>
        <taxon>Enterobacterales</taxon>
        <taxon>Enterobacteriaceae</taxon>
        <taxon>Klebsiella/Raoultella group</taxon>
        <taxon>Klebsiella</taxon>
        <taxon>Klebsiella pneumoniae complex</taxon>
    </lineage>
</organism>
<keyword evidence="3" id="KW-0862">Zinc</keyword>
<evidence type="ECO:0000313" key="20">
    <source>
        <dbReference type="Proteomes" id="UP000255099"/>
    </source>
</evidence>
<dbReference type="InterPro" id="IPR005511">
    <property type="entry name" value="SMP-30"/>
</dbReference>
<reference evidence="7 26" key="10">
    <citation type="journal article" date="2020" name="Antibiotics">
        <title>Molecular Typing, Characterization of Antimicrobial Resistance, Virulence Profiling and Analysis of Whole-Genome Sequence of Clinical Klebsiella pneumoniae Isolates.</title>
        <authorList>
            <person name="Shelenkov A."/>
            <person name="Mikhaylova Y."/>
            <person name="Yanushevich Y."/>
            <person name="Samoilov A."/>
            <person name="Petrova L."/>
            <person name="Fomina V."/>
            <person name="Gusarov V."/>
            <person name="Zamyatin M."/>
            <person name="Shagin D."/>
            <person name="Akimkin V."/>
        </authorList>
    </citation>
    <scope>NUCLEOTIDE SEQUENCE [LARGE SCALE GENOMIC DNA]</scope>
    <source>
        <strain evidence="7 26">CriePir120</strain>
    </source>
</reference>
<dbReference type="AlphaFoldDB" id="A0A080T0X4"/>
<evidence type="ECO:0000256" key="2">
    <source>
        <dbReference type="PIRSR" id="PIRSR605511-1"/>
    </source>
</evidence>
<dbReference type="EMBL" id="QOHW01000004">
    <property type="protein sequence ID" value="RBZ24395.1"/>
    <property type="molecule type" value="Genomic_DNA"/>
</dbReference>
<gene>
    <name evidence="6" type="ORF">B5L96_20040</name>
    <name evidence="9" type="ORF">DM078_07865</name>
    <name evidence="10" type="ORF">DW286_14930</name>
    <name evidence="15" type="ORF">E1814_18820</name>
    <name evidence="16" type="ORF">FXN67_09500</name>
    <name evidence="7" type="ORF">GJJ08_013695</name>
    <name evidence="5" type="ORF">GNF00_24650</name>
    <name evidence="8" type="ORF">H3G96_014200</name>
    <name evidence="13" type="ORF">NCTC11679_02744</name>
    <name evidence="17" type="ORF">NCTC13635_00348</name>
    <name evidence="12" type="ORF">NCTC8849_03082</name>
    <name evidence="11" type="ORF">NCTC9637_03585</name>
    <name evidence="14" type="ORF">SAMEA3499874_01789</name>
</gene>
<feature type="binding site" evidence="3">
    <location>
        <position position="99"/>
    </location>
    <ligand>
        <name>substrate</name>
    </ligand>
</feature>
<evidence type="ECO:0000313" key="17">
    <source>
        <dbReference type="EMBL" id="VEA99161.1"/>
    </source>
</evidence>
<dbReference type="KEGG" id="kpb:FH42_04475"/>
<evidence type="ECO:0000313" key="22">
    <source>
        <dbReference type="Proteomes" id="UP000257587"/>
    </source>
</evidence>
<sequence length="292" mass="32492">MRIEVLLDLKTRLGESPVWDVEQQRLWWVDSLDGRLFACNAQGGAIKSWDVRQKIGSFALRQNGEGAVVALQNGVHLLDFASGELTLLHHPEADRPFNRLNDGKVDRQGRFLFGSMDMREEEPSGALYRLDPDLSLHVLKKDIIVSNAPCWSPSGETFYFADTWTGEICAWDYNTATGDLSGERVFCHVDRSEGGAADGATVDSEGYLWNALVYAGKLVRYTPEGKVDRIIEMPVKKVTSVMFGGENLDVLYVTSMAQPPLPRFPEDNQLRGSLFAIYDLGVTGVAERRFAG</sequence>
<evidence type="ECO:0000313" key="16">
    <source>
        <dbReference type="EMBL" id="TYL80033.1"/>
    </source>
</evidence>
<feature type="domain" description="SMP-30/Gluconolactonase/LRE-like region" evidence="4">
    <location>
        <begin position="13"/>
        <end position="256"/>
    </location>
</feature>
<dbReference type="PANTHER" id="PTHR10907">
    <property type="entry name" value="REGUCALCIN"/>
    <property type="match status" value="1"/>
</dbReference>
<evidence type="ECO:0000256" key="3">
    <source>
        <dbReference type="PIRSR" id="PIRSR605511-2"/>
    </source>
</evidence>
<evidence type="ECO:0000313" key="15">
    <source>
        <dbReference type="EMBL" id="TDJ96823.1"/>
    </source>
</evidence>
<dbReference type="EMBL" id="NDBK01000082">
    <property type="protein sequence ID" value="OVF68579.1"/>
    <property type="molecule type" value="Genomic_DNA"/>
</dbReference>
<evidence type="ECO:0000313" key="23">
    <source>
        <dbReference type="Proteomes" id="UP000282433"/>
    </source>
</evidence>
<reference evidence="19 20" key="2">
    <citation type="submission" date="2018-06" db="EMBL/GenBank/DDBJ databases">
        <authorList>
            <consortium name="Pathogen Informatics"/>
            <person name="Doyle S."/>
        </authorList>
    </citation>
    <scope>NUCLEOTIDE SEQUENCE [LARGE SCALE GENOMIC DNA]</scope>
    <source>
        <strain evidence="13 21">NCTC11679</strain>
        <strain evidence="12 19">NCTC8849</strain>
        <strain evidence="11 20">NCTC9637</strain>
    </source>
</reference>
<dbReference type="Gene3D" id="2.120.10.30">
    <property type="entry name" value="TolB, C-terminal domain"/>
    <property type="match status" value="1"/>
</dbReference>
<dbReference type="GO" id="GO:0004341">
    <property type="term" value="F:gluconolactonase activity"/>
    <property type="evidence" value="ECO:0007669"/>
    <property type="project" value="TreeGrafter"/>
</dbReference>
<evidence type="ECO:0000313" key="24">
    <source>
        <dbReference type="Proteomes" id="UP000294951"/>
    </source>
</evidence>
<dbReference type="InterPro" id="IPR013658">
    <property type="entry name" value="SGL"/>
</dbReference>
<dbReference type="Proteomes" id="UP000485085">
    <property type="component" value="Unassembled WGS sequence"/>
</dbReference>
<dbReference type="Proteomes" id="UP000322977">
    <property type="component" value="Unassembled WGS sequence"/>
</dbReference>
<dbReference type="EMBL" id="QRCF01000014">
    <property type="protein sequence ID" value="RDT91159.1"/>
    <property type="molecule type" value="Genomic_DNA"/>
</dbReference>
<comment type="cofactor">
    <cofactor evidence="3">
        <name>Zn(2+)</name>
        <dbReference type="ChEBI" id="CHEBI:29105"/>
    </cofactor>
    <text evidence="3">Binds 1 divalent metal cation per subunit.</text>
</comment>
<evidence type="ECO:0000313" key="6">
    <source>
        <dbReference type="EMBL" id="OVF68579.1"/>
    </source>
</evidence>